<name>A0ABX5ZBQ0_9MICO</name>
<dbReference type="Pfam" id="PF12532">
    <property type="entry name" value="DUF3732"/>
    <property type="match status" value="1"/>
</dbReference>
<dbReference type="InterPro" id="IPR022205">
    <property type="entry name" value="DUF3732"/>
</dbReference>
<dbReference type="Proteomes" id="UP000323565">
    <property type="component" value="Chromosome"/>
</dbReference>
<keyword evidence="2" id="KW-1185">Reference proteome</keyword>
<dbReference type="EMBL" id="CP043031">
    <property type="protein sequence ID" value="QEH94044.1"/>
    <property type="molecule type" value="Genomic_DNA"/>
</dbReference>
<gene>
    <name evidence="1" type="ORF">FV141_11255</name>
</gene>
<protein>
    <submittedName>
        <fullName evidence="1">DUF3732 domain-containing protein</fullName>
    </submittedName>
</protein>
<accession>A0ABX5ZBQ0</accession>
<evidence type="ECO:0000313" key="1">
    <source>
        <dbReference type="EMBL" id="QEH94044.1"/>
    </source>
</evidence>
<sequence length="109" mass="12032">MSERDDPAAALRTAIDSVSELMTDYARYLQLEGSEHHVHLDPVELTVAVKRPGGRVPLGRMGSAENWVGYHLVAHLALHHWFCDERSTCSAVPHARSADAGIFFPGRGR</sequence>
<evidence type="ECO:0000313" key="2">
    <source>
        <dbReference type="Proteomes" id="UP000323565"/>
    </source>
</evidence>
<organism evidence="1 2">
    <name type="scientific">Dermacoccus abyssi</name>
    <dbReference type="NCBI Taxonomy" id="322596"/>
    <lineage>
        <taxon>Bacteria</taxon>
        <taxon>Bacillati</taxon>
        <taxon>Actinomycetota</taxon>
        <taxon>Actinomycetes</taxon>
        <taxon>Micrococcales</taxon>
        <taxon>Dermacoccaceae</taxon>
        <taxon>Dermacoccus</taxon>
    </lineage>
</organism>
<proteinExistence type="predicted"/>
<reference evidence="1 2" key="1">
    <citation type="submission" date="2019-08" db="EMBL/GenBank/DDBJ databases">
        <title>Dermacoccus abyssi strain HZAU 226, whole genome Nanopore sequencing project.</title>
        <authorList>
            <person name="Guo A."/>
            <person name="Zhang X."/>
            <person name="Ruan Y."/>
            <person name="Liu W."/>
            <person name="Chen Q."/>
            <person name="Gu L."/>
        </authorList>
    </citation>
    <scope>NUCLEOTIDE SEQUENCE [LARGE SCALE GENOMIC DNA]</scope>
    <source>
        <strain evidence="1 2">HZAU 226</strain>
    </source>
</reference>